<dbReference type="Gene3D" id="2.170.120.40">
    <property type="entry name" value="YbbR-like domain"/>
    <property type="match status" value="1"/>
</dbReference>
<gene>
    <name evidence="2" type="ORF">SAMN04487992_10444</name>
</gene>
<reference evidence="3" key="1">
    <citation type="submission" date="2016-10" db="EMBL/GenBank/DDBJ databases">
        <authorList>
            <person name="Varghese N."/>
            <person name="Submissions S."/>
        </authorList>
    </citation>
    <scope>NUCLEOTIDE SEQUENCE [LARGE SCALE GENOMIC DNA]</scope>
    <source>
        <strain evidence="3">DSM 24729</strain>
    </source>
</reference>
<dbReference type="Gene3D" id="2.170.120.30">
    <property type="match status" value="1"/>
</dbReference>
<dbReference type="EMBL" id="FNBD01000004">
    <property type="protein sequence ID" value="SDE81745.1"/>
    <property type="molecule type" value="Genomic_DNA"/>
</dbReference>
<dbReference type="Proteomes" id="UP000182114">
    <property type="component" value="Unassembled WGS sequence"/>
</dbReference>
<keyword evidence="1" id="KW-1133">Transmembrane helix</keyword>
<dbReference type="Pfam" id="PF07949">
    <property type="entry name" value="YbbR"/>
    <property type="match status" value="1"/>
</dbReference>
<dbReference type="PANTHER" id="PTHR37804">
    <property type="entry name" value="CDAA REGULATORY PROTEIN CDAR"/>
    <property type="match status" value="1"/>
</dbReference>
<evidence type="ECO:0000256" key="1">
    <source>
        <dbReference type="SAM" id="Phobius"/>
    </source>
</evidence>
<feature type="transmembrane region" description="Helical" evidence="1">
    <location>
        <begin position="12"/>
        <end position="29"/>
    </location>
</feature>
<name>A0A1G7G155_9FLAO</name>
<evidence type="ECO:0000313" key="3">
    <source>
        <dbReference type="Proteomes" id="UP000182114"/>
    </source>
</evidence>
<proteinExistence type="predicted"/>
<dbReference type="AlphaFoldDB" id="A0A1G7G155"/>
<sequence>MIRIKKSLQKRKVKIFLIFLFFSSMSWFINKLSEDYTGRAVFDVLYTNVPDSLLFVGASKDHIDVKLKASGFTFLGFGFKNKTVTIDVAKAQQEEGTYFVPRSGYQLQIEKQLPQSMEFMGVDEDDAIVLEIYSLKTKKIPVTQRLKVDYSQNFMLEGEIVIQPDSILIQGPEAMLDTIMGIQTEEKTINNITEDFKEELQLQIPENNSTIKYASTSIFVSGKVVRFSEKIIEVPITVTNTPEDFEIKLFPDTVKIVCSAKIDDLKTLHESNFKVIADCSTIQDNAQNGILLQLVSAPEMIKDVRLMSNEVRYILKRK</sequence>
<dbReference type="PANTHER" id="PTHR37804:SF1">
    <property type="entry name" value="CDAA REGULATORY PROTEIN CDAR"/>
    <property type="match status" value="1"/>
</dbReference>
<dbReference type="eggNOG" id="COG4856">
    <property type="taxonomic scope" value="Bacteria"/>
</dbReference>
<dbReference type="InterPro" id="IPR012505">
    <property type="entry name" value="YbbR"/>
</dbReference>
<keyword evidence="3" id="KW-1185">Reference proteome</keyword>
<keyword evidence="1" id="KW-0812">Transmembrane</keyword>
<dbReference type="InterPro" id="IPR053154">
    <property type="entry name" value="c-di-AMP_regulator"/>
</dbReference>
<organism evidence="2 3">
    <name type="scientific">Cellulophaga baltica</name>
    <dbReference type="NCBI Taxonomy" id="76594"/>
    <lineage>
        <taxon>Bacteria</taxon>
        <taxon>Pseudomonadati</taxon>
        <taxon>Bacteroidota</taxon>
        <taxon>Flavobacteriia</taxon>
        <taxon>Flavobacteriales</taxon>
        <taxon>Flavobacteriaceae</taxon>
        <taxon>Cellulophaga</taxon>
    </lineage>
</organism>
<evidence type="ECO:0000313" key="2">
    <source>
        <dbReference type="EMBL" id="SDE81745.1"/>
    </source>
</evidence>
<accession>A0A1G7G155</accession>
<keyword evidence="1" id="KW-0472">Membrane</keyword>
<protein>
    <submittedName>
        <fullName evidence="2">YbbR-like protein</fullName>
    </submittedName>
</protein>